<protein>
    <recommendedName>
        <fullName evidence="2">MD-2-related lipid-recognition domain-containing protein</fullName>
    </recommendedName>
</protein>
<name>A0A0C2NLN3_THEKT</name>
<dbReference type="InterPro" id="IPR014756">
    <property type="entry name" value="Ig_E-set"/>
</dbReference>
<organism evidence="3 4">
    <name type="scientific">Thelohanellus kitauei</name>
    <name type="common">Myxosporean</name>
    <dbReference type="NCBI Taxonomy" id="669202"/>
    <lineage>
        <taxon>Eukaryota</taxon>
        <taxon>Metazoa</taxon>
        <taxon>Cnidaria</taxon>
        <taxon>Myxozoa</taxon>
        <taxon>Myxosporea</taxon>
        <taxon>Bivalvulida</taxon>
        <taxon>Platysporina</taxon>
        <taxon>Myxobolidae</taxon>
        <taxon>Thelohanellus</taxon>
    </lineage>
</organism>
<keyword evidence="1" id="KW-0732">Signal</keyword>
<proteinExistence type="predicted"/>
<feature type="chain" id="PRO_5002165170" description="MD-2-related lipid-recognition domain-containing protein" evidence="1">
    <location>
        <begin position="23"/>
        <end position="166"/>
    </location>
</feature>
<dbReference type="Gene3D" id="2.60.40.770">
    <property type="match status" value="1"/>
</dbReference>
<dbReference type="Pfam" id="PF02221">
    <property type="entry name" value="E1_DerP2_DerF2"/>
    <property type="match status" value="1"/>
</dbReference>
<dbReference type="AlphaFoldDB" id="A0A0C2NLN3"/>
<reference evidence="3 4" key="1">
    <citation type="journal article" date="2014" name="Genome Biol. Evol.">
        <title>The genome of the myxosporean Thelohanellus kitauei shows adaptations to nutrient acquisition within its fish host.</title>
        <authorList>
            <person name="Yang Y."/>
            <person name="Xiong J."/>
            <person name="Zhou Z."/>
            <person name="Huo F."/>
            <person name="Miao W."/>
            <person name="Ran C."/>
            <person name="Liu Y."/>
            <person name="Zhang J."/>
            <person name="Feng J."/>
            <person name="Wang M."/>
            <person name="Wang M."/>
            <person name="Wang L."/>
            <person name="Yao B."/>
        </authorList>
    </citation>
    <scope>NUCLEOTIDE SEQUENCE [LARGE SCALE GENOMIC DNA]</scope>
    <source>
        <strain evidence="3">Wuqing</strain>
    </source>
</reference>
<keyword evidence="4" id="KW-1185">Reference proteome</keyword>
<evidence type="ECO:0000313" key="4">
    <source>
        <dbReference type="Proteomes" id="UP000031668"/>
    </source>
</evidence>
<evidence type="ECO:0000256" key="1">
    <source>
        <dbReference type="SAM" id="SignalP"/>
    </source>
</evidence>
<feature type="signal peptide" evidence="1">
    <location>
        <begin position="1"/>
        <end position="22"/>
    </location>
</feature>
<evidence type="ECO:0000259" key="2">
    <source>
        <dbReference type="Pfam" id="PF02221"/>
    </source>
</evidence>
<evidence type="ECO:0000313" key="3">
    <source>
        <dbReference type="EMBL" id="KII74947.1"/>
    </source>
</evidence>
<feature type="domain" description="MD-2-related lipid-recognition" evidence="2">
    <location>
        <begin position="36"/>
        <end position="152"/>
    </location>
</feature>
<sequence length="166" mass="18607">MAIQSSQISLVLIVMIAHLGLSNQQIFRCGLPIGDSAYYLKSVTMSNCTKTECRHYNQDPQTLSITFIPYTSSQTLRLVGQAYDHNGYTDRVLYDPNMDICSQEGMMCPVYPGIQYTVSINLKISHHTEVFHMWSILKLVGDIDQTVVCVKILSAQKNTPPSIPDC</sequence>
<dbReference type="SUPFAM" id="SSF81296">
    <property type="entry name" value="E set domains"/>
    <property type="match status" value="1"/>
</dbReference>
<dbReference type="InterPro" id="IPR003172">
    <property type="entry name" value="ML_dom"/>
</dbReference>
<gene>
    <name evidence="3" type="ORF">RF11_01249</name>
</gene>
<dbReference type="Proteomes" id="UP000031668">
    <property type="component" value="Unassembled WGS sequence"/>
</dbReference>
<accession>A0A0C2NLN3</accession>
<comment type="caution">
    <text evidence="3">The sequence shown here is derived from an EMBL/GenBank/DDBJ whole genome shotgun (WGS) entry which is preliminary data.</text>
</comment>
<dbReference type="EMBL" id="JWZT01000165">
    <property type="protein sequence ID" value="KII74947.1"/>
    <property type="molecule type" value="Genomic_DNA"/>
</dbReference>